<dbReference type="SUPFAM" id="SSF141571">
    <property type="entry name" value="Pentapeptide repeat-like"/>
    <property type="match status" value="1"/>
</dbReference>
<dbReference type="Gene3D" id="2.160.20.80">
    <property type="entry name" value="E3 ubiquitin-protein ligase SopA"/>
    <property type="match status" value="1"/>
</dbReference>
<keyword evidence="2" id="KW-1185">Reference proteome</keyword>
<gene>
    <name evidence="1" type="ORF">L207DRAFT_569009</name>
</gene>
<evidence type="ECO:0000313" key="1">
    <source>
        <dbReference type="EMBL" id="PMD36847.1"/>
    </source>
</evidence>
<dbReference type="EMBL" id="KZ613950">
    <property type="protein sequence ID" value="PMD36847.1"/>
    <property type="molecule type" value="Genomic_DNA"/>
</dbReference>
<evidence type="ECO:0000313" key="2">
    <source>
        <dbReference type="Proteomes" id="UP000235786"/>
    </source>
</evidence>
<dbReference type="Proteomes" id="UP000235786">
    <property type="component" value="Unassembled WGS sequence"/>
</dbReference>
<proteinExistence type="predicted"/>
<accession>A0A2J6REB1</accession>
<organism evidence="1 2">
    <name type="scientific">Hyaloscypha variabilis (strain UAMH 11265 / GT02V1 / F)</name>
    <name type="common">Meliniomyces variabilis</name>
    <dbReference type="NCBI Taxonomy" id="1149755"/>
    <lineage>
        <taxon>Eukaryota</taxon>
        <taxon>Fungi</taxon>
        <taxon>Dikarya</taxon>
        <taxon>Ascomycota</taxon>
        <taxon>Pezizomycotina</taxon>
        <taxon>Leotiomycetes</taxon>
        <taxon>Helotiales</taxon>
        <taxon>Hyaloscyphaceae</taxon>
        <taxon>Hyaloscypha</taxon>
        <taxon>Hyaloscypha variabilis</taxon>
    </lineage>
</organism>
<protein>
    <submittedName>
        <fullName evidence="1">Uncharacterized protein</fullName>
    </submittedName>
</protein>
<sequence>MPPPELDAMASSTAAKDLIEDSTLSGVSIRETMVKNCVLRYVEIHTSTISTSTLEHCQLFNSTIDNGSAEDTMIHECKFRGLKMKRCKVTISPLGLRRFPPEIRAMIFEYSTPWDASRAKTPKILIALRGDCELYEEAIKTFYKQNWFRFDIDKFLEMESISRKPMGRIYKLRIVCYLRKY</sequence>
<dbReference type="AlphaFoldDB" id="A0A2J6REB1"/>
<dbReference type="OrthoDB" id="3531154at2759"/>
<reference evidence="1 2" key="1">
    <citation type="submission" date="2016-04" db="EMBL/GenBank/DDBJ databases">
        <title>A degradative enzymes factory behind the ericoid mycorrhizal symbiosis.</title>
        <authorList>
            <consortium name="DOE Joint Genome Institute"/>
            <person name="Martino E."/>
            <person name="Morin E."/>
            <person name="Grelet G."/>
            <person name="Kuo A."/>
            <person name="Kohler A."/>
            <person name="Daghino S."/>
            <person name="Barry K."/>
            <person name="Choi C."/>
            <person name="Cichocki N."/>
            <person name="Clum A."/>
            <person name="Copeland A."/>
            <person name="Hainaut M."/>
            <person name="Haridas S."/>
            <person name="Labutti K."/>
            <person name="Lindquist E."/>
            <person name="Lipzen A."/>
            <person name="Khouja H.-R."/>
            <person name="Murat C."/>
            <person name="Ohm R."/>
            <person name="Olson A."/>
            <person name="Spatafora J."/>
            <person name="Veneault-Fourrey C."/>
            <person name="Henrissat B."/>
            <person name="Grigoriev I."/>
            <person name="Martin F."/>
            <person name="Perotto S."/>
        </authorList>
    </citation>
    <scope>NUCLEOTIDE SEQUENCE [LARGE SCALE GENOMIC DNA]</scope>
    <source>
        <strain evidence="1 2">F</strain>
    </source>
</reference>
<name>A0A2J6REB1_HYAVF</name>